<proteinExistence type="predicted"/>
<dbReference type="EMBL" id="QEAS01000002">
    <property type="protein sequence ID" value="PWG82035.1"/>
    <property type="molecule type" value="Genomic_DNA"/>
</dbReference>
<accession>A0A2U2PKV3</accession>
<comment type="caution">
    <text evidence="1">The sequence shown here is derived from an EMBL/GenBank/DDBJ whole genome shotgun (WGS) entry which is preliminary data.</text>
</comment>
<dbReference type="Proteomes" id="UP000245647">
    <property type="component" value="Unassembled WGS sequence"/>
</dbReference>
<reference evidence="1 2" key="1">
    <citation type="submission" date="2018-04" db="EMBL/GenBank/DDBJ databases">
        <title>Pedobacter chongqingensis sp. nov., isolated from a rottenly hemp rope.</title>
        <authorList>
            <person name="Cai Y."/>
        </authorList>
    </citation>
    <scope>NUCLEOTIDE SEQUENCE [LARGE SCALE GENOMIC DNA]</scope>
    <source>
        <strain evidence="1 2">FJ4-8</strain>
    </source>
</reference>
<protein>
    <submittedName>
        <fullName evidence="1">Uncharacterized protein</fullName>
    </submittedName>
</protein>
<evidence type="ECO:0000313" key="2">
    <source>
        <dbReference type="Proteomes" id="UP000245647"/>
    </source>
</evidence>
<organism evidence="1 2">
    <name type="scientific">Pararcticibacter amylolyticus</name>
    <dbReference type="NCBI Taxonomy" id="2173175"/>
    <lineage>
        <taxon>Bacteria</taxon>
        <taxon>Pseudomonadati</taxon>
        <taxon>Bacteroidota</taxon>
        <taxon>Sphingobacteriia</taxon>
        <taxon>Sphingobacteriales</taxon>
        <taxon>Sphingobacteriaceae</taxon>
        <taxon>Pararcticibacter</taxon>
    </lineage>
</organism>
<keyword evidence="2" id="KW-1185">Reference proteome</keyword>
<dbReference type="OrthoDB" id="797290at2"/>
<sequence>MDLTENNTPANAKPDSFNFFINLFDYGEFNEVVVRKEVDGYQVNLDDEIYLCTLARNNDHSWELVKGNIPASVVGKITQGMDRKLSN</sequence>
<dbReference type="RefSeq" id="WP_109414312.1">
    <property type="nucleotide sequence ID" value="NZ_QEAS01000002.1"/>
</dbReference>
<dbReference type="AlphaFoldDB" id="A0A2U2PKV3"/>
<name>A0A2U2PKV3_9SPHI</name>
<gene>
    <name evidence="1" type="ORF">DDR33_03160</name>
</gene>
<evidence type="ECO:0000313" key="1">
    <source>
        <dbReference type="EMBL" id="PWG82035.1"/>
    </source>
</evidence>